<dbReference type="Proteomes" id="UP000681075">
    <property type="component" value="Unassembled WGS sequence"/>
</dbReference>
<gene>
    <name evidence="1" type="ORF">TMPK1_04400</name>
</gene>
<reference evidence="1" key="1">
    <citation type="submission" date="2021-02" db="EMBL/GenBank/DDBJ databases">
        <title>Genome sequence of Rhodospirillales sp. strain TMPK1 isolated from soil.</title>
        <authorList>
            <person name="Nakai R."/>
            <person name="Kusada H."/>
            <person name="Tamaki H."/>
        </authorList>
    </citation>
    <scope>NUCLEOTIDE SEQUENCE</scope>
    <source>
        <strain evidence="1">TMPK1</strain>
    </source>
</reference>
<evidence type="ECO:0000313" key="2">
    <source>
        <dbReference type="Proteomes" id="UP000681075"/>
    </source>
</evidence>
<dbReference type="RefSeq" id="WP_420241170.1">
    <property type="nucleotide sequence ID" value="NZ_BOPV01000001.1"/>
</dbReference>
<dbReference type="SUPFAM" id="SSF54637">
    <property type="entry name" value="Thioesterase/thiol ester dehydrase-isomerase"/>
    <property type="match status" value="1"/>
</dbReference>
<dbReference type="AlphaFoldDB" id="A0A8S8X6D7"/>
<dbReference type="Pfam" id="PF22817">
    <property type="entry name" value="ApeP-like"/>
    <property type="match status" value="1"/>
</dbReference>
<dbReference type="EMBL" id="BOPV01000001">
    <property type="protein sequence ID" value="GIL38203.1"/>
    <property type="molecule type" value="Genomic_DNA"/>
</dbReference>
<dbReference type="InterPro" id="IPR029069">
    <property type="entry name" value="HotDog_dom_sf"/>
</dbReference>
<evidence type="ECO:0000313" key="1">
    <source>
        <dbReference type="EMBL" id="GIL38203.1"/>
    </source>
</evidence>
<name>A0A8S8X6D7_9PROT</name>
<protein>
    <submittedName>
        <fullName evidence="1">Phosphotransferase</fullName>
    </submittedName>
</protein>
<proteinExistence type="predicted"/>
<dbReference type="Gene3D" id="3.10.129.10">
    <property type="entry name" value="Hotdog Thioesterase"/>
    <property type="match status" value="1"/>
</dbReference>
<organism evidence="1 2">
    <name type="scientific">Roseiterribacter gracilis</name>
    <dbReference type="NCBI Taxonomy" id="2812848"/>
    <lineage>
        <taxon>Bacteria</taxon>
        <taxon>Pseudomonadati</taxon>
        <taxon>Pseudomonadota</taxon>
        <taxon>Alphaproteobacteria</taxon>
        <taxon>Rhodospirillales</taxon>
        <taxon>Roseiterribacteraceae</taxon>
        <taxon>Roseiterribacter</taxon>
    </lineage>
</organism>
<accession>A0A8S8X6D7</accession>
<keyword evidence="2" id="KW-1185">Reference proteome</keyword>
<sequence>MIADLIPHAGSMVLLDTVDSFDATRLRCRATSHHAADNPLRSPDGTLGALAGLEYAGQAMAVHGALSGAKGAKPRRGYLASARDVQISRATLDGLDELMVEVEALSIEAQRVLYQFRLSSGDETLLTGRAAVVLEAI</sequence>
<comment type="caution">
    <text evidence="1">The sequence shown here is derived from an EMBL/GenBank/DDBJ whole genome shotgun (WGS) entry which is preliminary data.</text>
</comment>
<dbReference type="InterPro" id="IPR016776">
    <property type="entry name" value="ApeP-like_dehydratase"/>
</dbReference>